<gene>
    <name evidence="2" type="ORF">OD750_004785</name>
</gene>
<feature type="compositionally biased region" description="Low complexity" evidence="1">
    <location>
        <begin position="285"/>
        <end position="294"/>
    </location>
</feature>
<name>A0A9X3YJ82_9GAMM</name>
<dbReference type="Proteomes" id="UP001139971">
    <property type="component" value="Unassembled WGS sequence"/>
</dbReference>
<evidence type="ECO:0000256" key="1">
    <source>
        <dbReference type="SAM" id="MobiDB-lite"/>
    </source>
</evidence>
<feature type="region of interest" description="Disordered" evidence="1">
    <location>
        <begin position="394"/>
        <end position="417"/>
    </location>
</feature>
<dbReference type="Gene3D" id="3.20.80.10">
    <property type="entry name" value="Regulatory factor, effector binding domain"/>
    <property type="match status" value="1"/>
</dbReference>
<dbReference type="EMBL" id="JAOVZO020000003">
    <property type="protein sequence ID" value="MDC8011858.1"/>
    <property type="molecule type" value="Genomic_DNA"/>
</dbReference>
<comment type="caution">
    <text evidence="2">The sequence shown here is derived from an EMBL/GenBank/DDBJ whole genome shotgun (WGS) entry which is preliminary data.</text>
</comment>
<sequence>MTRILEFIVAAVIVFVLAVVFGLLLPSHGHVERSIDVSHNIRHVNDMLMNFRRFPEWGALRLMDPRTQFTPEGPDFGVGAKLGFRSAEESIGTGSYEIVSNEPDSKIVWNITNDWKGTNKAYTITLEPQKNGRIVKVTWAYDVDFGNDLIARYSGLYLHGAPDRQIQANLGSLQSQLAVIPNVDYTQTDIFIADVAAQPALVVQTTSPRSLDEVDFATSKAMEEMQAYMKKNGLTAAGPRSVVTVEWGDENYTFDVVQPIDKGTLTIDKKDYTIGPAVPPPATPEPEIAPAEGSAPPPPPPELKPGELDKKGNLIVAGNIRARTTYAGKALVTTWVGSPAGLPLMRLALKAFALSRGYKFNDNVNKYYDQLLTDPATTAQDEQQFKVFLPITDNVAANEPPPQPAAEQVPAAAGGAH</sequence>
<dbReference type="Gene3D" id="3.30.530.20">
    <property type="match status" value="1"/>
</dbReference>
<evidence type="ECO:0000313" key="3">
    <source>
        <dbReference type="Proteomes" id="UP001139971"/>
    </source>
</evidence>
<reference evidence="2" key="1">
    <citation type="submission" date="2023-02" db="EMBL/GenBank/DDBJ databases">
        <title>Tahibacter soli sp. nov. isolated from soil.</title>
        <authorList>
            <person name="Baek J.H."/>
            <person name="Lee J.K."/>
            <person name="Choi D.G."/>
            <person name="Jeon C.O."/>
        </authorList>
    </citation>
    <scope>NUCLEOTIDE SEQUENCE</scope>
    <source>
        <strain evidence="2">BL</strain>
    </source>
</reference>
<keyword evidence="3" id="KW-1185">Reference proteome</keyword>
<evidence type="ECO:0000313" key="2">
    <source>
        <dbReference type="EMBL" id="MDC8011858.1"/>
    </source>
</evidence>
<dbReference type="AlphaFoldDB" id="A0A9X3YJ82"/>
<proteinExistence type="predicted"/>
<evidence type="ECO:0008006" key="4">
    <source>
        <dbReference type="Google" id="ProtNLM"/>
    </source>
</evidence>
<feature type="compositionally biased region" description="Low complexity" evidence="1">
    <location>
        <begin position="405"/>
        <end position="417"/>
    </location>
</feature>
<protein>
    <recommendedName>
        <fullName evidence="4">Polyketide cyclase/dehydrase/lipid transport protein</fullName>
    </recommendedName>
</protein>
<dbReference type="SUPFAM" id="SSF55961">
    <property type="entry name" value="Bet v1-like"/>
    <property type="match status" value="1"/>
</dbReference>
<accession>A0A9X3YJ82</accession>
<dbReference type="RefSeq" id="WP_263543127.1">
    <property type="nucleotide sequence ID" value="NZ_JAOVZO020000003.1"/>
</dbReference>
<dbReference type="InterPro" id="IPR019587">
    <property type="entry name" value="Polyketide_cyclase/dehydratase"/>
</dbReference>
<dbReference type="InterPro" id="IPR011256">
    <property type="entry name" value="Reg_factor_effector_dom_sf"/>
</dbReference>
<dbReference type="InterPro" id="IPR023393">
    <property type="entry name" value="START-like_dom_sf"/>
</dbReference>
<organism evidence="2 3">
    <name type="scientific">Tahibacter soli</name>
    <dbReference type="NCBI Taxonomy" id="2983605"/>
    <lineage>
        <taxon>Bacteria</taxon>
        <taxon>Pseudomonadati</taxon>
        <taxon>Pseudomonadota</taxon>
        <taxon>Gammaproteobacteria</taxon>
        <taxon>Lysobacterales</taxon>
        <taxon>Rhodanobacteraceae</taxon>
        <taxon>Tahibacter</taxon>
    </lineage>
</organism>
<dbReference type="Pfam" id="PF10604">
    <property type="entry name" value="Polyketide_cyc2"/>
    <property type="match status" value="1"/>
</dbReference>
<feature type="region of interest" description="Disordered" evidence="1">
    <location>
        <begin position="272"/>
        <end position="307"/>
    </location>
</feature>